<evidence type="ECO:0000256" key="1">
    <source>
        <dbReference type="SAM" id="MobiDB-lite"/>
    </source>
</evidence>
<reference evidence="2 3" key="1">
    <citation type="submission" date="2017-11" db="EMBL/GenBank/DDBJ databases">
        <title>Comparative genomic analysis of Holospora spp., intranuclear symbionts of paramecia.</title>
        <authorList>
            <person name="Garushyants S.K."/>
            <person name="Beliavskaya A."/>
            <person name="Malko D.B."/>
            <person name="Logacheva M.D."/>
            <person name="Rautian M.S."/>
            <person name="Gelfand M.S."/>
        </authorList>
    </citation>
    <scope>NUCLEOTIDE SEQUENCE [LARGE SCALE GENOMIC DNA]</scope>
    <source>
        <strain evidence="3">02AZ16</strain>
    </source>
</reference>
<protein>
    <submittedName>
        <fullName evidence="2">Uncharacterized protein</fullName>
    </submittedName>
</protein>
<feature type="compositionally biased region" description="Polar residues" evidence="1">
    <location>
        <begin position="32"/>
        <end position="44"/>
    </location>
</feature>
<sequence>MKNLKLSTVLLFCAALFSSEEAIQAGNKKQKSVSNQEQDSLSEQNQRKESLHHSLLTPIMLGALWSLKDSSSMEHIISTLSHTQYRFLEHLLGVPRFEEIYNKYNIPKPALINIIQYSIPFSFFRISSAVKNLSEGTALLQISTFSDVLSVPFSDLDKKFSNLSLKERDMLSVFSSENVYTLLTTQSLERLKVILQFDLRKVSDKHVEYLMTQDRKILEFFFKHGREVFHKLSDKHIEYLMREDREILAFFLKYGREVFHKLSHTTLLNFRGKPLSRIKYIVDLCIRFDPSYFSDEQFSRLLSSDSIEIQKKLDKLEQSEDFRPTEVLKILKLSCAPKLLRHVIVSDEIPGPVSPVWEGSYDEMLSSEQHVLTPISDEILSSDFFSVTSSDEMLSSDSSESFSDEMLSYEELRANNDGLEHVSTLLKARVPESYGFKPTSIPPKPRVPKICKLSADNHGLEPISIPPKPGVPEIRKLLHFFSEKLERILTFQASTQLFTDLIKFEQLPDDFMSKLFPRYRGDFEQNLKNRSISSEETRKRSFKGLLPHSIRRTLHGFCEPLEKIMIFGSTKQKFLQLSIPEIRKVNQIPSAQFEKLLDLNPESFQIFRHFNPSSVQHLTPKHWDMLLDLEPEKLKKLRHLTPGQVFQLLKINSLAIIELLALETHQIHRLTLNEEHIKELEAWNNTFQAFKPPLNSRRELTNEEFAQIQKQINCTESFVRKAQQLAQSLSCSYSKKDPSKEQFE</sequence>
<organism evidence="2 3">
    <name type="scientific">Holospora curviuscula</name>
    <dbReference type="NCBI Taxonomy" id="1082868"/>
    <lineage>
        <taxon>Bacteria</taxon>
        <taxon>Pseudomonadati</taxon>
        <taxon>Pseudomonadota</taxon>
        <taxon>Alphaproteobacteria</taxon>
        <taxon>Holosporales</taxon>
        <taxon>Holosporaceae</taxon>
        <taxon>Holospora</taxon>
    </lineage>
</organism>
<comment type="caution">
    <text evidence="2">The sequence shown here is derived from an EMBL/GenBank/DDBJ whole genome shotgun (WGS) entry which is preliminary data.</text>
</comment>
<evidence type="ECO:0000313" key="2">
    <source>
        <dbReference type="EMBL" id="PPE03995.1"/>
    </source>
</evidence>
<evidence type="ECO:0000313" key="3">
    <source>
        <dbReference type="Proteomes" id="UP000239425"/>
    </source>
</evidence>
<dbReference type="Proteomes" id="UP000239425">
    <property type="component" value="Unassembled WGS sequence"/>
</dbReference>
<name>A0A2S5RA41_9PROT</name>
<proteinExistence type="predicted"/>
<gene>
    <name evidence="2" type="ORF">HCUR_00530</name>
</gene>
<keyword evidence="3" id="KW-1185">Reference proteome</keyword>
<feature type="region of interest" description="Disordered" evidence="1">
    <location>
        <begin position="27"/>
        <end position="47"/>
    </location>
</feature>
<dbReference type="RefSeq" id="WP_104206616.1">
    <property type="nucleotide sequence ID" value="NZ_PHHC01000079.1"/>
</dbReference>
<dbReference type="AlphaFoldDB" id="A0A2S5RA41"/>
<dbReference type="EMBL" id="PHHC01000079">
    <property type="protein sequence ID" value="PPE03995.1"/>
    <property type="molecule type" value="Genomic_DNA"/>
</dbReference>
<accession>A0A2S5RA41</accession>